<protein>
    <submittedName>
        <fullName evidence="2">Uncharacterized protein</fullName>
    </submittedName>
</protein>
<feature type="transmembrane region" description="Helical" evidence="1">
    <location>
        <begin position="35"/>
        <end position="53"/>
    </location>
</feature>
<name>A0A238VQH8_9ACTN</name>
<keyword evidence="1" id="KW-1133">Transmembrane helix</keyword>
<dbReference type="EMBL" id="FZNP01000002">
    <property type="protein sequence ID" value="SNR36397.1"/>
    <property type="molecule type" value="Genomic_DNA"/>
</dbReference>
<organism evidence="2 3">
    <name type="scientific">Actinomadura mexicana</name>
    <dbReference type="NCBI Taxonomy" id="134959"/>
    <lineage>
        <taxon>Bacteria</taxon>
        <taxon>Bacillati</taxon>
        <taxon>Actinomycetota</taxon>
        <taxon>Actinomycetes</taxon>
        <taxon>Streptosporangiales</taxon>
        <taxon>Thermomonosporaceae</taxon>
        <taxon>Actinomadura</taxon>
    </lineage>
</organism>
<keyword evidence="1" id="KW-0812">Transmembrane</keyword>
<accession>A0A238VQH8</accession>
<proteinExistence type="predicted"/>
<keyword evidence="1" id="KW-0472">Membrane</keyword>
<evidence type="ECO:0000256" key="1">
    <source>
        <dbReference type="SAM" id="Phobius"/>
    </source>
</evidence>
<gene>
    <name evidence="2" type="ORF">SAMN06265355_102199</name>
</gene>
<dbReference type="AlphaFoldDB" id="A0A238VQH8"/>
<keyword evidence="3" id="KW-1185">Reference proteome</keyword>
<evidence type="ECO:0000313" key="3">
    <source>
        <dbReference type="Proteomes" id="UP000198420"/>
    </source>
</evidence>
<dbReference type="RefSeq" id="WP_179278698.1">
    <property type="nucleotide sequence ID" value="NZ_FZNP01000002.1"/>
</dbReference>
<reference evidence="3" key="1">
    <citation type="submission" date="2017-06" db="EMBL/GenBank/DDBJ databases">
        <authorList>
            <person name="Varghese N."/>
            <person name="Submissions S."/>
        </authorList>
    </citation>
    <scope>NUCLEOTIDE SEQUENCE [LARGE SCALE GENOMIC DNA]</scope>
    <source>
        <strain evidence="3">DSM 44485</strain>
    </source>
</reference>
<evidence type="ECO:0000313" key="2">
    <source>
        <dbReference type="EMBL" id="SNR36397.1"/>
    </source>
</evidence>
<dbReference type="Proteomes" id="UP000198420">
    <property type="component" value="Unassembled WGS sequence"/>
</dbReference>
<sequence length="59" mass="5661">MGLAVLATAATARTQAAPGAPATTAALAAGYDRVFLMAAGLGLLIAVAGLLLPRVRAAA</sequence>